<evidence type="ECO:0000313" key="3">
    <source>
        <dbReference type="EMBL" id="CAI8055270.1"/>
    </source>
</evidence>
<dbReference type="Pfam" id="PF01513">
    <property type="entry name" value="NAD_kinase"/>
    <property type="match status" value="1"/>
</dbReference>
<evidence type="ECO:0000313" key="4">
    <source>
        <dbReference type="Proteomes" id="UP001174909"/>
    </source>
</evidence>
<reference evidence="3" key="1">
    <citation type="submission" date="2023-03" db="EMBL/GenBank/DDBJ databases">
        <authorList>
            <person name="Steffen K."/>
            <person name="Cardenas P."/>
        </authorList>
    </citation>
    <scope>NUCLEOTIDE SEQUENCE</scope>
</reference>
<dbReference type="InterPro" id="IPR016064">
    <property type="entry name" value="NAD/diacylglycerol_kinase_sf"/>
</dbReference>
<gene>
    <name evidence="3" type="ORF">GBAR_LOCUS30189</name>
</gene>
<dbReference type="SUPFAM" id="SSF111331">
    <property type="entry name" value="NAD kinase/diacylglycerol kinase-like"/>
    <property type="match status" value="1"/>
</dbReference>
<protein>
    <recommendedName>
        <fullName evidence="2">NAD(+) kinase</fullName>
        <ecNumber evidence="2">2.7.1.23</ecNumber>
    </recommendedName>
</protein>
<dbReference type="InterPro" id="IPR039065">
    <property type="entry name" value="AcoX-like"/>
</dbReference>
<dbReference type="InterPro" id="IPR011391">
    <property type="entry name" value="AcoX_kinase"/>
</dbReference>
<comment type="caution">
    <text evidence="3">The sequence shown here is derived from an EMBL/GenBank/DDBJ whole genome shotgun (WGS) entry which is preliminary data.</text>
</comment>
<dbReference type="PIRSF" id="PIRSF018567">
    <property type="entry name" value="AcoX"/>
    <property type="match status" value="1"/>
</dbReference>
<proteinExistence type="inferred from homology"/>
<dbReference type="GO" id="GO:0003951">
    <property type="term" value="F:NAD+ kinase activity"/>
    <property type="evidence" value="ECO:0007669"/>
    <property type="project" value="UniProtKB-EC"/>
</dbReference>
<accession>A0AA35XKH0</accession>
<name>A0AA35XKH0_GEOBA</name>
<dbReference type="EMBL" id="CASHTH010004267">
    <property type="protein sequence ID" value="CAI8055270.1"/>
    <property type="molecule type" value="Genomic_DNA"/>
</dbReference>
<comment type="similarity">
    <text evidence="1">Belongs to the NAD kinase family.</text>
</comment>
<dbReference type="PANTHER" id="PTHR40697:SF3">
    <property type="entry name" value="ACETOIN CATABOLISM PROTEIN X"/>
    <property type="match status" value="1"/>
</dbReference>
<dbReference type="AlphaFoldDB" id="A0AA35XKH0"/>
<dbReference type="GO" id="GO:0006741">
    <property type="term" value="P:NADP+ biosynthetic process"/>
    <property type="evidence" value="ECO:0007669"/>
    <property type="project" value="InterPro"/>
</dbReference>
<keyword evidence="4" id="KW-1185">Reference proteome</keyword>
<evidence type="ECO:0000256" key="2">
    <source>
        <dbReference type="ARBA" id="ARBA00012120"/>
    </source>
</evidence>
<dbReference type="EC" id="2.7.1.23" evidence="2"/>
<dbReference type="PANTHER" id="PTHR40697">
    <property type="entry name" value="ACETOIN CATABOLISM PROTEIN X"/>
    <property type="match status" value="1"/>
</dbReference>
<dbReference type="InterPro" id="IPR002504">
    <property type="entry name" value="NADK"/>
</dbReference>
<sequence>MAREIPNGASIGIIANPAAGRDIRRLVAQASVFPIAEKRNMITRIFSALGAVGVGTCYLIPDESGIAARVKRAIELGPPEGQVWPEVKFLDMPIEESPADTLEATARMVELGVGGIMVLGGDGTNRLVAQACDGVPLTSLSTGTNNVFPMMREATIAGLAAGLVATGALSRDEASRRNKVLRVTVNDAPRDIALVDVCVSGAAWTGAKALWRADALDQLFVTFAEADAIGLSSIAGLVRPVSRDAPTGVALDLSAVPEAARTVSAPLAPGLMADIGIERVFDLEAGVAHPIRLPRGMVALDGEREIAFGPEDRVAVVLEPDGPITVEIPRAMELAARSGLLEQAAAARLPA</sequence>
<evidence type="ECO:0000256" key="1">
    <source>
        <dbReference type="ARBA" id="ARBA00010995"/>
    </source>
</evidence>
<organism evidence="3 4">
    <name type="scientific">Geodia barretti</name>
    <name type="common">Barrett's horny sponge</name>
    <dbReference type="NCBI Taxonomy" id="519541"/>
    <lineage>
        <taxon>Eukaryota</taxon>
        <taxon>Metazoa</taxon>
        <taxon>Porifera</taxon>
        <taxon>Demospongiae</taxon>
        <taxon>Heteroscleromorpha</taxon>
        <taxon>Tetractinellida</taxon>
        <taxon>Astrophorina</taxon>
        <taxon>Geodiidae</taxon>
        <taxon>Geodia</taxon>
    </lineage>
</organism>
<dbReference type="Proteomes" id="UP001174909">
    <property type="component" value="Unassembled WGS sequence"/>
</dbReference>